<organism evidence="3 4">
    <name type="scientific">Candidatus Segetimicrobium genomatis</name>
    <dbReference type="NCBI Taxonomy" id="2569760"/>
    <lineage>
        <taxon>Bacteria</taxon>
        <taxon>Bacillati</taxon>
        <taxon>Candidatus Sysuimicrobiota</taxon>
        <taxon>Candidatus Sysuimicrobiia</taxon>
        <taxon>Candidatus Sysuimicrobiales</taxon>
        <taxon>Candidatus Segetimicrobiaceae</taxon>
        <taxon>Candidatus Segetimicrobium</taxon>
    </lineage>
</organism>
<dbReference type="GO" id="GO:1902777">
    <property type="term" value="P:6-sulfoquinovose(1-) catabolic process"/>
    <property type="evidence" value="ECO:0007669"/>
    <property type="project" value="TreeGrafter"/>
</dbReference>
<dbReference type="SMART" id="SM01133">
    <property type="entry name" value="DeoC"/>
    <property type="match status" value="1"/>
</dbReference>
<dbReference type="InterPro" id="IPR050552">
    <property type="entry name" value="LacD_aldolase"/>
</dbReference>
<evidence type="ECO:0000313" key="3">
    <source>
        <dbReference type="EMBL" id="TMJ03579.1"/>
    </source>
</evidence>
<reference evidence="3 4" key="1">
    <citation type="journal article" date="2019" name="Nat. Microbiol.">
        <title>Mediterranean grassland soil C-N compound turnover is dependent on rainfall and depth, and is mediated by genomically divergent microorganisms.</title>
        <authorList>
            <person name="Diamond S."/>
            <person name="Andeer P.F."/>
            <person name="Li Z."/>
            <person name="Crits-Christoph A."/>
            <person name="Burstein D."/>
            <person name="Anantharaman K."/>
            <person name="Lane K.R."/>
            <person name="Thomas B.C."/>
            <person name="Pan C."/>
            <person name="Northen T.R."/>
            <person name="Banfield J.F."/>
        </authorList>
    </citation>
    <scope>NUCLEOTIDE SEQUENCE [LARGE SCALE GENOMIC DNA]</scope>
    <source>
        <strain evidence="3">NP_2</strain>
    </source>
</reference>
<dbReference type="InterPro" id="IPR002915">
    <property type="entry name" value="DeoC/FbaB/LacD_aldolase"/>
</dbReference>
<name>A0A537L6E0_9BACT</name>
<protein>
    <submittedName>
        <fullName evidence="3">Tagatose 1,6-diphosphate aldolase</fullName>
    </submittedName>
</protein>
<comment type="similarity">
    <text evidence="1">Belongs to the aldolase LacD family.</text>
</comment>
<dbReference type="PANTHER" id="PTHR39340:SF1">
    <property type="entry name" value="SULFOFRUCTOSEPHOSPHATE ALDOLASE"/>
    <property type="match status" value="1"/>
</dbReference>
<dbReference type="NCBIfam" id="NF009498">
    <property type="entry name" value="PRK12858.1"/>
    <property type="match status" value="1"/>
</dbReference>
<dbReference type="EMBL" id="VBAJ01000282">
    <property type="protein sequence ID" value="TMJ03579.1"/>
    <property type="molecule type" value="Genomic_DNA"/>
</dbReference>
<dbReference type="Proteomes" id="UP000318661">
    <property type="component" value="Unassembled WGS sequence"/>
</dbReference>
<sequence length="362" mass="40370">MTMALLSSGKLANLLRLADAGGRFKMLAIDQRDSLRNALGKAAGREPADITYEDMAATKALITESLAPYSTATLVDPVYGLPQAVKVIPGDVALLVAAEETGYERAGTGNRERKSRLIQGWSIAKAKRAGANAVKLLVYYNPDVSSEVLSFQQRLVERVGKGCAEEDLPFLLELVTYPSEETSGDTPEFARKRPRHTIESAREFSKGQYYVDILKLEFPGDLKYSREFHVGVFDGRERAPVYSLEEIQGYCQEVDAAAQRPWVILSGGVDIREFLTNLELAIDAGASGFLCGRAIWKDAVPRYPDLAAMRAFLTSEGAYNFIRANAVAERARPWFAHLPFVRWEDLRVADDGQEWYQRYQER</sequence>
<keyword evidence="2" id="KW-0456">Lyase</keyword>
<evidence type="ECO:0000313" key="4">
    <source>
        <dbReference type="Proteomes" id="UP000318661"/>
    </source>
</evidence>
<comment type="caution">
    <text evidence="3">The sequence shown here is derived from an EMBL/GenBank/DDBJ whole genome shotgun (WGS) entry which is preliminary data.</text>
</comment>
<dbReference type="InterPro" id="IPR013785">
    <property type="entry name" value="Aldolase_TIM"/>
</dbReference>
<proteinExistence type="inferred from homology"/>
<dbReference type="PANTHER" id="PTHR39340">
    <property type="entry name" value="SULFOFRUCTOSEPHOSPHATE ALDOLASE"/>
    <property type="match status" value="1"/>
</dbReference>
<evidence type="ECO:0000256" key="1">
    <source>
        <dbReference type="ARBA" id="ARBA00008679"/>
    </source>
</evidence>
<accession>A0A537L6E0</accession>
<dbReference type="Pfam" id="PF01791">
    <property type="entry name" value="DeoC"/>
    <property type="match status" value="1"/>
</dbReference>
<evidence type="ECO:0000256" key="2">
    <source>
        <dbReference type="ARBA" id="ARBA00023239"/>
    </source>
</evidence>
<dbReference type="SUPFAM" id="SSF51569">
    <property type="entry name" value="Aldolase"/>
    <property type="match status" value="1"/>
</dbReference>
<dbReference type="Gene3D" id="3.20.20.70">
    <property type="entry name" value="Aldolase class I"/>
    <property type="match status" value="1"/>
</dbReference>
<dbReference type="GO" id="GO:0061595">
    <property type="term" value="F:6-deoxy-6-sulfofructose-1-phosphate aldolase activity"/>
    <property type="evidence" value="ECO:0007669"/>
    <property type="project" value="TreeGrafter"/>
</dbReference>
<dbReference type="AlphaFoldDB" id="A0A537L6E0"/>
<gene>
    <name evidence="3" type="ORF">E6G99_11440</name>
</gene>